<protein>
    <submittedName>
        <fullName evidence="3">Glycoside hydrolase family 55 protein</fullName>
    </submittedName>
</protein>
<feature type="domain" description="Rhamnogalacturonase A/B/Epimerase-like pectate lyase" evidence="2">
    <location>
        <begin position="384"/>
        <end position="558"/>
    </location>
</feature>
<dbReference type="InterPro" id="IPR012334">
    <property type="entry name" value="Pectin_lyas_fold"/>
</dbReference>
<dbReference type="Proteomes" id="UP000799302">
    <property type="component" value="Unassembled WGS sequence"/>
</dbReference>
<dbReference type="PROSITE" id="PS51257">
    <property type="entry name" value="PROKAR_LIPOPROTEIN"/>
    <property type="match status" value="1"/>
</dbReference>
<dbReference type="CDD" id="cd23668">
    <property type="entry name" value="GH55_beta13glucanase-like"/>
    <property type="match status" value="1"/>
</dbReference>
<sequence length="744" mass="77114">MKLSSLLSQIGYFAALSCASVVESESVEQATQSPAASAYWFENVKRTGGTTFRNVKEYGAKGDGVTDDTAAIQKAIAGRGGGGGFFSTTRNLVYFPAGTYVVSSGLKASSWSVFQGDPINRPVIKASAGFSGTVLLRGSVGASSGLADFFRTVKDLVFDTTAVPSSKSLAIILWSLSQGSQIQNVLFKMAPGAGATGHIGIQSVGANSPTFLNDLEFQGGHIGMSISDTQYQFKTMVFKGCTIGIKVNQMLVGTGQNLHFDGVGTGVDSTATGTAHFNLIDSTAKNTKVVFSGAGSAVNTVALQNVKVDATTVRIGGASSLTGSVAAGQTWLKGGKYAAGAAGKSVSPGELIPTPRGANLVDSTGAFVTVVPPTYKEFTVDQVINVKESGARGDGTSDDTAAIQAAVTAAAAKGSLLFFPFGTYIISDTIKVPKNSRLVGEAWTQLRATGAKFGSIGSPRPMIKIGEPGDVGLAQMSTFILDIKSSCPGLKLLEINMAGTKPGDVGFYDIHFPLNQGGVIAKSAGCTSAGNCPSVHVSVHMTPTSSVYWENTWVSDAGGSQSKTANGGGFLVESQGGTWINGLGSEHSAMYQIAIHKAKGVYLGVMQSESAYWQVQTKAAVFNPGSWASALLPGEPNFSWCATGDGSCRVGLYQYVTDSTDVHLYSGGFWNFPCASPTCQTHATVYANNTKLFVWGQGVINSVNMIAEQRGGAVTAAVPRTANVGSNFNGLTPSVLAAYLRQSA</sequence>
<evidence type="ECO:0000259" key="2">
    <source>
        <dbReference type="Pfam" id="PF12708"/>
    </source>
</evidence>
<proteinExistence type="predicted"/>
<dbReference type="EMBL" id="MU004233">
    <property type="protein sequence ID" value="KAF2671194.1"/>
    <property type="molecule type" value="Genomic_DNA"/>
</dbReference>
<dbReference type="InterPro" id="IPR039279">
    <property type="entry name" value="QRT3-like"/>
</dbReference>
<keyword evidence="1" id="KW-0732">Signal</keyword>
<feature type="domain" description="Rhamnogalacturonase A/B/Epimerase-like pectate lyase" evidence="2">
    <location>
        <begin position="52"/>
        <end position="268"/>
    </location>
</feature>
<dbReference type="GO" id="GO:0004650">
    <property type="term" value="F:polygalacturonase activity"/>
    <property type="evidence" value="ECO:0007669"/>
    <property type="project" value="InterPro"/>
</dbReference>
<keyword evidence="3" id="KW-0378">Hydrolase</keyword>
<dbReference type="Pfam" id="PF12708">
    <property type="entry name" value="Pect-lyase_RHGA_epim"/>
    <property type="match status" value="2"/>
</dbReference>
<keyword evidence="4" id="KW-1185">Reference proteome</keyword>
<evidence type="ECO:0000256" key="1">
    <source>
        <dbReference type="SAM" id="SignalP"/>
    </source>
</evidence>
<dbReference type="Gene3D" id="2.160.20.10">
    <property type="entry name" value="Single-stranded right-handed beta-helix, Pectin lyase-like"/>
    <property type="match status" value="2"/>
</dbReference>
<dbReference type="AlphaFoldDB" id="A0A6A6UJY2"/>
<dbReference type="PANTHER" id="PTHR33928">
    <property type="entry name" value="POLYGALACTURONASE QRT3"/>
    <property type="match status" value="1"/>
</dbReference>
<organism evidence="3 4">
    <name type="scientific">Microthyrium microscopicum</name>
    <dbReference type="NCBI Taxonomy" id="703497"/>
    <lineage>
        <taxon>Eukaryota</taxon>
        <taxon>Fungi</taxon>
        <taxon>Dikarya</taxon>
        <taxon>Ascomycota</taxon>
        <taxon>Pezizomycotina</taxon>
        <taxon>Dothideomycetes</taxon>
        <taxon>Dothideomycetes incertae sedis</taxon>
        <taxon>Microthyriales</taxon>
        <taxon>Microthyriaceae</taxon>
        <taxon>Microthyrium</taxon>
    </lineage>
</organism>
<reference evidence="3" key="1">
    <citation type="journal article" date="2020" name="Stud. Mycol.">
        <title>101 Dothideomycetes genomes: a test case for predicting lifestyles and emergence of pathogens.</title>
        <authorList>
            <person name="Haridas S."/>
            <person name="Albert R."/>
            <person name="Binder M."/>
            <person name="Bloem J."/>
            <person name="Labutti K."/>
            <person name="Salamov A."/>
            <person name="Andreopoulos B."/>
            <person name="Baker S."/>
            <person name="Barry K."/>
            <person name="Bills G."/>
            <person name="Bluhm B."/>
            <person name="Cannon C."/>
            <person name="Castanera R."/>
            <person name="Culley D."/>
            <person name="Daum C."/>
            <person name="Ezra D."/>
            <person name="Gonzalez J."/>
            <person name="Henrissat B."/>
            <person name="Kuo A."/>
            <person name="Liang C."/>
            <person name="Lipzen A."/>
            <person name="Lutzoni F."/>
            <person name="Magnuson J."/>
            <person name="Mondo S."/>
            <person name="Nolan M."/>
            <person name="Ohm R."/>
            <person name="Pangilinan J."/>
            <person name="Park H.-J."/>
            <person name="Ramirez L."/>
            <person name="Alfaro M."/>
            <person name="Sun H."/>
            <person name="Tritt A."/>
            <person name="Yoshinaga Y."/>
            <person name="Zwiers L.-H."/>
            <person name="Turgeon B."/>
            <person name="Goodwin S."/>
            <person name="Spatafora J."/>
            <person name="Crous P."/>
            <person name="Grigoriev I."/>
        </authorList>
    </citation>
    <scope>NUCLEOTIDE SEQUENCE</scope>
    <source>
        <strain evidence="3">CBS 115976</strain>
    </source>
</reference>
<gene>
    <name evidence="3" type="ORF">BT63DRAFT_399508</name>
</gene>
<feature type="signal peptide" evidence="1">
    <location>
        <begin position="1"/>
        <end position="24"/>
    </location>
</feature>
<accession>A0A6A6UJY2</accession>
<evidence type="ECO:0000313" key="4">
    <source>
        <dbReference type="Proteomes" id="UP000799302"/>
    </source>
</evidence>
<dbReference type="OrthoDB" id="1046782at2759"/>
<dbReference type="SUPFAM" id="SSF51126">
    <property type="entry name" value="Pectin lyase-like"/>
    <property type="match status" value="2"/>
</dbReference>
<name>A0A6A6UJY2_9PEZI</name>
<evidence type="ECO:0000313" key="3">
    <source>
        <dbReference type="EMBL" id="KAF2671194.1"/>
    </source>
</evidence>
<dbReference type="PANTHER" id="PTHR33928:SF2">
    <property type="entry name" value="PECTATE LYASE SUPERFAMILY PROTEIN DOMAIN-CONTAINING PROTEIN-RELATED"/>
    <property type="match status" value="1"/>
</dbReference>
<dbReference type="InterPro" id="IPR011050">
    <property type="entry name" value="Pectin_lyase_fold/virulence"/>
</dbReference>
<feature type="chain" id="PRO_5025496322" evidence="1">
    <location>
        <begin position="25"/>
        <end position="744"/>
    </location>
</feature>
<dbReference type="InterPro" id="IPR024535">
    <property type="entry name" value="RHGA/B-epi-like_pectate_lyase"/>
</dbReference>